<sequence>MRQGDRLVGRYRLNTVIGRGGMGEVWEAEDLSLRRPVAVKLLLDSSAGDEAVGRFRREAIITARLRHPGVTVVHDVGHDGGRFFLVMELLEGSDLGTVLRDHPEGLPLGDVLGIAAQAADVLAAAEGQGIVHRDIKPSNLFLLPDGRVKVCDFGIARFAEATAGLTVTGRPFGTPAYMAPEQWRGDHVDGRCDLYALGCVLYALLLGRPPFSGGYHELLRRHVEEVPEPLRSQRPDVPPDLELLVEALLEKQPARRPGTAREVAAEVVRLRDAHARGALRPGSTSTRSDRPHPPTVDRVLMEELLWGATRAGDAVTQSRAVSLAARIDPALALTLAEESETRALALLASDTAEGVLSCLHLTREWTELAPLRVASLLAHALRTLDSAGTELPVGDQLRAGLAGAMASVESARAEEIARGLPAIWADVAWMRLAEAAAHSVPERALAWADEIGVPGTRDLALSRVATTMAPAHMNAVLRALGQIGTPHTRIDALCGVAKALAAAGDPRGGRHFLATAREEFERYEAAGLAQRPIDHRTVQVRIAIADIDFSDAMDMISGGEQNSTRELARQLQDAEQAIATAPGATADGTTEPLDAPTARARASTIAATPDPRERAHRLLDLAADCLGRPLPEPVGRTLLNRPSRLIATP</sequence>
<dbReference type="Proteomes" id="UP001199054">
    <property type="component" value="Unassembled WGS sequence"/>
</dbReference>
<evidence type="ECO:0000256" key="3">
    <source>
        <dbReference type="ARBA" id="ARBA00022679"/>
    </source>
</evidence>
<dbReference type="InterPro" id="IPR011990">
    <property type="entry name" value="TPR-like_helical_dom_sf"/>
</dbReference>
<evidence type="ECO:0000256" key="8">
    <source>
        <dbReference type="SAM" id="MobiDB-lite"/>
    </source>
</evidence>
<keyword evidence="5 10" id="KW-0418">Kinase</keyword>
<dbReference type="EC" id="2.7.11.1" evidence="1"/>
<protein>
    <recommendedName>
        <fullName evidence="1">non-specific serine/threonine protein kinase</fullName>
        <ecNumber evidence="1">2.7.11.1</ecNumber>
    </recommendedName>
</protein>
<dbReference type="RefSeq" id="WP_226724322.1">
    <property type="nucleotide sequence ID" value="NZ_JAJAUY010000002.1"/>
</dbReference>
<organism evidence="10 11">
    <name type="scientific">Streptomyces antimicrobicus</name>
    <dbReference type="NCBI Taxonomy" id="2883108"/>
    <lineage>
        <taxon>Bacteria</taxon>
        <taxon>Bacillati</taxon>
        <taxon>Actinomycetota</taxon>
        <taxon>Actinomycetes</taxon>
        <taxon>Kitasatosporales</taxon>
        <taxon>Streptomycetaceae</taxon>
        <taxon>Streptomyces</taxon>
    </lineage>
</organism>
<evidence type="ECO:0000259" key="9">
    <source>
        <dbReference type="PROSITE" id="PS50011"/>
    </source>
</evidence>
<dbReference type="PROSITE" id="PS00108">
    <property type="entry name" value="PROTEIN_KINASE_ST"/>
    <property type="match status" value="1"/>
</dbReference>
<dbReference type="PROSITE" id="PS50011">
    <property type="entry name" value="PROTEIN_KINASE_DOM"/>
    <property type="match status" value="1"/>
</dbReference>
<dbReference type="Gene3D" id="3.30.200.20">
    <property type="entry name" value="Phosphorylase Kinase, domain 1"/>
    <property type="match status" value="1"/>
</dbReference>
<dbReference type="InterPro" id="IPR008271">
    <property type="entry name" value="Ser/Thr_kinase_AS"/>
</dbReference>
<keyword evidence="11" id="KW-1185">Reference proteome</keyword>
<comment type="caution">
    <text evidence="10">The sequence shown here is derived from an EMBL/GenBank/DDBJ whole genome shotgun (WGS) entry which is preliminary data.</text>
</comment>
<evidence type="ECO:0000256" key="7">
    <source>
        <dbReference type="PROSITE-ProRule" id="PRU10141"/>
    </source>
</evidence>
<proteinExistence type="predicted"/>
<dbReference type="SMART" id="SM00220">
    <property type="entry name" value="S_TKc"/>
    <property type="match status" value="1"/>
</dbReference>
<dbReference type="PROSITE" id="PS00107">
    <property type="entry name" value="PROTEIN_KINASE_ATP"/>
    <property type="match status" value="1"/>
</dbReference>
<dbReference type="CDD" id="cd14014">
    <property type="entry name" value="STKc_PknB_like"/>
    <property type="match status" value="1"/>
</dbReference>
<name>A0ABS8AZZ4_9ACTN</name>
<evidence type="ECO:0000313" key="11">
    <source>
        <dbReference type="Proteomes" id="UP001199054"/>
    </source>
</evidence>
<dbReference type="PANTHER" id="PTHR43289:SF6">
    <property type="entry name" value="SERINE_THREONINE-PROTEIN KINASE NEKL-3"/>
    <property type="match status" value="1"/>
</dbReference>
<dbReference type="InterPro" id="IPR011009">
    <property type="entry name" value="Kinase-like_dom_sf"/>
</dbReference>
<keyword evidence="2 10" id="KW-0723">Serine/threonine-protein kinase</keyword>
<keyword evidence="6 7" id="KW-0067">ATP-binding</keyword>
<feature type="domain" description="Protein kinase" evidence="9">
    <location>
        <begin position="11"/>
        <end position="268"/>
    </location>
</feature>
<dbReference type="InterPro" id="IPR017441">
    <property type="entry name" value="Protein_kinase_ATP_BS"/>
</dbReference>
<evidence type="ECO:0000256" key="1">
    <source>
        <dbReference type="ARBA" id="ARBA00012513"/>
    </source>
</evidence>
<dbReference type="Gene3D" id="1.25.40.10">
    <property type="entry name" value="Tetratricopeptide repeat domain"/>
    <property type="match status" value="1"/>
</dbReference>
<accession>A0ABS8AZZ4</accession>
<keyword evidence="4 7" id="KW-0547">Nucleotide-binding</keyword>
<dbReference type="SUPFAM" id="SSF56112">
    <property type="entry name" value="Protein kinase-like (PK-like)"/>
    <property type="match status" value="1"/>
</dbReference>
<evidence type="ECO:0000256" key="6">
    <source>
        <dbReference type="ARBA" id="ARBA00022840"/>
    </source>
</evidence>
<gene>
    <name evidence="10" type="ORF">LG632_00705</name>
</gene>
<evidence type="ECO:0000256" key="5">
    <source>
        <dbReference type="ARBA" id="ARBA00022777"/>
    </source>
</evidence>
<keyword evidence="3" id="KW-0808">Transferase</keyword>
<evidence type="ECO:0000256" key="4">
    <source>
        <dbReference type="ARBA" id="ARBA00022741"/>
    </source>
</evidence>
<dbReference type="PANTHER" id="PTHR43289">
    <property type="entry name" value="MITOGEN-ACTIVATED PROTEIN KINASE KINASE KINASE 20-RELATED"/>
    <property type="match status" value="1"/>
</dbReference>
<dbReference type="InterPro" id="IPR000719">
    <property type="entry name" value="Prot_kinase_dom"/>
</dbReference>
<evidence type="ECO:0000313" key="10">
    <source>
        <dbReference type="EMBL" id="MCB5177917.1"/>
    </source>
</evidence>
<feature type="binding site" evidence="7">
    <location>
        <position position="40"/>
    </location>
    <ligand>
        <name>ATP</name>
        <dbReference type="ChEBI" id="CHEBI:30616"/>
    </ligand>
</feature>
<dbReference type="GO" id="GO:0004674">
    <property type="term" value="F:protein serine/threonine kinase activity"/>
    <property type="evidence" value="ECO:0007669"/>
    <property type="project" value="UniProtKB-KW"/>
</dbReference>
<dbReference type="EMBL" id="JAJAUY010000002">
    <property type="protein sequence ID" value="MCB5177917.1"/>
    <property type="molecule type" value="Genomic_DNA"/>
</dbReference>
<dbReference type="Pfam" id="PF00069">
    <property type="entry name" value="Pkinase"/>
    <property type="match status" value="1"/>
</dbReference>
<feature type="region of interest" description="Disordered" evidence="8">
    <location>
        <begin position="275"/>
        <end position="294"/>
    </location>
</feature>
<evidence type="ECO:0000256" key="2">
    <source>
        <dbReference type="ARBA" id="ARBA00022527"/>
    </source>
</evidence>
<dbReference type="Gene3D" id="1.10.510.10">
    <property type="entry name" value="Transferase(Phosphotransferase) domain 1"/>
    <property type="match status" value="1"/>
</dbReference>
<reference evidence="10 11" key="1">
    <citation type="submission" date="2021-10" db="EMBL/GenBank/DDBJ databases">
        <title>Streptomyces sp. strain SMC 277, a novel streptomycete isolated from soil.</title>
        <authorList>
            <person name="Chanama M."/>
        </authorList>
    </citation>
    <scope>NUCLEOTIDE SEQUENCE [LARGE SCALE GENOMIC DNA]</scope>
    <source>
        <strain evidence="10 11">SMC 277</strain>
    </source>
</reference>